<evidence type="ECO:0000313" key="2">
    <source>
        <dbReference type="Proteomes" id="UP000012062"/>
    </source>
</evidence>
<dbReference type="RefSeq" id="WP_008874998.1">
    <property type="nucleotide sequence ID" value="NZ_CAUM01000087.1"/>
</dbReference>
<dbReference type="EMBL" id="CAUM01000087">
    <property type="protein sequence ID" value="CCV06060.1"/>
    <property type="molecule type" value="Genomic_DNA"/>
</dbReference>
<sequence>MSALILLRSLFACQAWANDEQLEKIASLDRHVHNEERHAAMRLISHCHVVADQSLPRGGVNIFGASPRREPRLRRCQYSGHTTTL</sequence>
<evidence type="ECO:0000313" key="1">
    <source>
        <dbReference type="EMBL" id="CCV06060.1"/>
    </source>
</evidence>
<organism evidence="1 2">
    <name type="scientific">Mesorhizobium metallidurans STM 2683</name>
    <dbReference type="NCBI Taxonomy" id="1297569"/>
    <lineage>
        <taxon>Bacteria</taxon>
        <taxon>Pseudomonadati</taxon>
        <taxon>Pseudomonadota</taxon>
        <taxon>Alphaproteobacteria</taxon>
        <taxon>Hyphomicrobiales</taxon>
        <taxon>Phyllobacteriaceae</taxon>
        <taxon>Mesorhizobium</taxon>
    </lineage>
</organism>
<dbReference type="AlphaFoldDB" id="M5EPI2"/>
<reference evidence="1 2" key="1">
    <citation type="submission" date="2013-02" db="EMBL/GenBank/DDBJ databases">
        <authorList>
            <person name="Genoscope - CEA"/>
        </authorList>
    </citation>
    <scope>NUCLEOTIDE SEQUENCE [LARGE SCALE GENOMIC DNA]</scope>
    <source>
        <strain evidence="1 2">STM 2683</strain>
    </source>
</reference>
<accession>M5EPI2</accession>
<dbReference type="OrthoDB" id="9807509at2"/>
<comment type="caution">
    <text evidence="1">The sequence shown here is derived from an EMBL/GenBank/DDBJ whole genome shotgun (WGS) entry which is preliminary data.</text>
</comment>
<gene>
    <name evidence="1" type="ORF">MESS2_220032</name>
</gene>
<keyword evidence="2" id="KW-1185">Reference proteome</keyword>
<proteinExistence type="predicted"/>
<name>M5EPI2_9HYPH</name>
<dbReference type="Proteomes" id="UP000012062">
    <property type="component" value="Unassembled WGS sequence"/>
</dbReference>
<protein>
    <submittedName>
        <fullName evidence="1">Uncharacterized protein</fullName>
    </submittedName>
</protein>